<gene>
    <name evidence="3" type="ORF">FIL88_12355</name>
</gene>
<dbReference type="Pfam" id="PF01569">
    <property type="entry name" value="PAP2"/>
    <property type="match status" value="1"/>
</dbReference>
<evidence type="ECO:0000259" key="2">
    <source>
        <dbReference type="Pfam" id="PF01569"/>
    </source>
</evidence>
<organism evidence="3 4">
    <name type="scientific">Aliiroseovarius halocynthiae</name>
    <dbReference type="NCBI Taxonomy" id="985055"/>
    <lineage>
        <taxon>Bacteria</taxon>
        <taxon>Pseudomonadati</taxon>
        <taxon>Pseudomonadota</taxon>
        <taxon>Alphaproteobacteria</taxon>
        <taxon>Rhodobacterales</taxon>
        <taxon>Paracoccaceae</taxon>
        <taxon>Aliiroseovarius</taxon>
    </lineage>
</organism>
<proteinExistence type="predicted"/>
<feature type="domain" description="Phosphatidic acid phosphatase type 2/haloperoxidase" evidence="2">
    <location>
        <begin position="117"/>
        <end position="191"/>
    </location>
</feature>
<evidence type="ECO:0000313" key="3">
    <source>
        <dbReference type="EMBL" id="TQV66876.1"/>
    </source>
</evidence>
<keyword evidence="4" id="KW-1185">Reference proteome</keyword>
<dbReference type="RefSeq" id="WP_142854173.1">
    <property type="nucleotide sequence ID" value="NZ_FXWW01000004.1"/>
</dbReference>
<dbReference type="EMBL" id="VICH01000008">
    <property type="protein sequence ID" value="TQV66876.1"/>
    <property type="molecule type" value="Genomic_DNA"/>
</dbReference>
<protein>
    <submittedName>
        <fullName evidence="3">Phosphatase PAP2 family protein</fullName>
    </submittedName>
</protein>
<dbReference type="Proteomes" id="UP000315816">
    <property type="component" value="Unassembled WGS sequence"/>
</dbReference>
<dbReference type="SUPFAM" id="SSF48317">
    <property type="entry name" value="Acid phosphatase/Vanadium-dependent haloperoxidase"/>
    <property type="match status" value="1"/>
</dbReference>
<dbReference type="OrthoDB" id="7917061at2"/>
<feature type="transmembrane region" description="Helical" evidence="1">
    <location>
        <begin position="145"/>
        <end position="165"/>
    </location>
</feature>
<name>A0A545SPT8_9RHOB</name>
<keyword evidence="1" id="KW-0472">Membrane</keyword>
<evidence type="ECO:0000256" key="1">
    <source>
        <dbReference type="SAM" id="Phobius"/>
    </source>
</evidence>
<dbReference type="InterPro" id="IPR000326">
    <property type="entry name" value="PAP2/HPO"/>
</dbReference>
<reference evidence="3 4" key="1">
    <citation type="submission" date="2019-06" db="EMBL/GenBank/DDBJ databases">
        <title>A novel species of marine bacteria.</title>
        <authorList>
            <person name="Wang Y."/>
        </authorList>
    </citation>
    <scope>NUCLEOTIDE SEQUENCE [LARGE SCALE GENOMIC DNA]</scope>
    <source>
        <strain evidence="3 4">MA1-10</strain>
    </source>
</reference>
<dbReference type="CDD" id="cd01610">
    <property type="entry name" value="PAP2_like"/>
    <property type="match status" value="1"/>
</dbReference>
<dbReference type="Gene3D" id="1.20.144.10">
    <property type="entry name" value="Phosphatidic acid phosphatase type 2/haloperoxidase"/>
    <property type="match status" value="1"/>
</dbReference>
<feature type="transmembrane region" description="Helical" evidence="1">
    <location>
        <begin position="12"/>
        <end position="34"/>
    </location>
</feature>
<feature type="transmembrane region" description="Helical" evidence="1">
    <location>
        <begin position="171"/>
        <end position="190"/>
    </location>
</feature>
<evidence type="ECO:0000313" key="4">
    <source>
        <dbReference type="Proteomes" id="UP000315816"/>
    </source>
</evidence>
<keyword evidence="1" id="KW-0812">Transmembrane</keyword>
<keyword evidence="1" id="KW-1133">Transmembrane helix</keyword>
<accession>A0A545SPT8</accession>
<dbReference type="InterPro" id="IPR036938">
    <property type="entry name" value="PAP2/HPO_sf"/>
</dbReference>
<comment type="caution">
    <text evidence="3">The sequence shown here is derived from an EMBL/GenBank/DDBJ whole genome shotgun (WGS) entry which is preliminary data.</text>
</comment>
<sequence>MTFREIFQSAGAVLHAYPIRFALVMMLILASMFYPTNLERDYQPLKNGHEITHVVAIEDYGRHLNSIVPLAIALVSRDVVGLKQILVVTVAGIVATHGPKRMLNDVTIQGTRLGQRPISPDSQHNTPSGHSALAASGAMIMLRRYSIWLGMLGLVVTFLTMYGRYMLDKHTVSATIAGTLIGGTIAVLFVTKRQH</sequence>
<dbReference type="AlphaFoldDB" id="A0A545SPT8"/>